<dbReference type="AlphaFoldDB" id="Q7MJR2"/>
<reference evidence="1 2" key="1">
    <citation type="journal article" date="2003" name="Genome Res.">
        <title>Comparative genome analysis of Vibrio vulnificus, a marine pathogen.</title>
        <authorList>
            <person name="Chen C.Y."/>
            <person name="Wu K.M."/>
            <person name="Chang Y.C."/>
            <person name="Chang C.H."/>
            <person name="Tsai H.C."/>
            <person name="Liao T.L."/>
            <person name="Liu Y.M."/>
            <person name="Chen H.J."/>
            <person name="Shen A.B."/>
            <person name="Li J.C."/>
            <person name="Su T.L."/>
            <person name="Shao C.P."/>
            <person name="Lee C.T."/>
            <person name="Hor L.I."/>
            <person name="Tsai S.F."/>
        </authorList>
    </citation>
    <scope>NUCLEOTIDE SEQUENCE [LARGE SCALE GENOMIC DNA]</scope>
    <source>
        <strain evidence="1 2">YJ016</strain>
    </source>
</reference>
<sequence length="67" mass="7721">MYVACVEAGTLASSATLPIEHNMGMTNQPRFIIFNLFPWRLPKLRVDDIDNEIREVAHFPRNLAYCI</sequence>
<name>Q7MJR2_VIBVY</name>
<organism evidence="1 2">
    <name type="scientific">Vibrio vulnificus (strain YJ016)</name>
    <dbReference type="NCBI Taxonomy" id="196600"/>
    <lineage>
        <taxon>Bacteria</taxon>
        <taxon>Pseudomonadati</taxon>
        <taxon>Pseudomonadota</taxon>
        <taxon>Gammaproteobacteria</taxon>
        <taxon>Vibrionales</taxon>
        <taxon>Vibrionaceae</taxon>
        <taxon>Vibrio</taxon>
    </lineage>
</organism>
<accession>Q7MJR2</accession>
<dbReference type="EMBL" id="BA000037">
    <property type="protein sequence ID" value="BAC94862.1"/>
    <property type="molecule type" value="Genomic_DNA"/>
</dbReference>
<dbReference type="KEGG" id="vvy:VV2097"/>
<evidence type="ECO:0000313" key="2">
    <source>
        <dbReference type="Proteomes" id="UP000002675"/>
    </source>
</evidence>
<evidence type="ECO:0000313" key="1">
    <source>
        <dbReference type="EMBL" id="BAC94862.1"/>
    </source>
</evidence>
<dbReference type="Proteomes" id="UP000002675">
    <property type="component" value="Chromosome I"/>
</dbReference>
<protein>
    <submittedName>
        <fullName evidence="1">Uncharacterized protein</fullName>
    </submittedName>
</protein>
<dbReference type="HOGENOM" id="CLU_2811354_0_0_6"/>
<proteinExistence type="predicted"/>
<gene>
    <name evidence="1" type="ordered locus">VV2097</name>
</gene>